<dbReference type="Pfam" id="PF00144">
    <property type="entry name" value="Beta-lactamase"/>
    <property type="match status" value="1"/>
</dbReference>
<protein>
    <submittedName>
        <fullName evidence="3">6-aminohexanoate-dimer hydrolase</fullName>
    </submittedName>
</protein>
<accession>A0A090T794</accession>
<feature type="chain" id="PRO_5001863930" evidence="1">
    <location>
        <begin position="20"/>
        <end position="442"/>
    </location>
</feature>
<name>A0A090T794_9VIBR</name>
<proteinExistence type="predicted"/>
<keyword evidence="4" id="KW-1185">Reference proteome</keyword>
<dbReference type="AlphaFoldDB" id="A0A090T794"/>
<reference evidence="3 4" key="2">
    <citation type="submission" date="2014-09" db="EMBL/GenBank/DDBJ databases">
        <authorList>
            <consortium name="NBRP consortium"/>
            <person name="Sawabe T."/>
            <person name="Meirelles P."/>
            <person name="Nakanishi M."/>
            <person name="Sayaka M."/>
            <person name="Hattori M."/>
            <person name="Ohkuma M."/>
        </authorList>
    </citation>
    <scope>NUCLEOTIDE SEQUENCE [LARGE SCALE GENOMIC DNA]</scope>
    <source>
        <strain evidence="3 4">JCM 19240</strain>
    </source>
</reference>
<feature type="signal peptide" evidence="1">
    <location>
        <begin position="1"/>
        <end position="19"/>
    </location>
</feature>
<organism evidence="3 4">
    <name type="scientific">Vibrio maritimus</name>
    <dbReference type="NCBI Taxonomy" id="990268"/>
    <lineage>
        <taxon>Bacteria</taxon>
        <taxon>Pseudomonadati</taxon>
        <taxon>Pseudomonadota</taxon>
        <taxon>Gammaproteobacteria</taxon>
        <taxon>Vibrionales</taxon>
        <taxon>Vibrionaceae</taxon>
        <taxon>Vibrio</taxon>
    </lineage>
</organism>
<dbReference type="InterPro" id="IPR050789">
    <property type="entry name" value="Diverse_Enzym_Activities"/>
</dbReference>
<keyword evidence="3" id="KW-0378">Hydrolase</keyword>
<dbReference type="Gene3D" id="3.40.710.10">
    <property type="entry name" value="DD-peptidase/beta-lactamase superfamily"/>
    <property type="match status" value="1"/>
</dbReference>
<dbReference type="PANTHER" id="PTHR43283">
    <property type="entry name" value="BETA-LACTAMASE-RELATED"/>
    <property type="match status" value="1"/>
</dbReference>
<dbReference type="GO" id="GO:0016787">
    <property type="term" value="F:hydrolase activity"/>
    <property type="evidence" value="ECO:0007669"/>
    <property type="project" value="UniProtKB-KW"/>
</dbReference>
<dbReference type="SUPFAM" id="SSF56601">
    <property type="entry name" value="beta-lactamase/transpeptidase-like"/>
    <property type="match status" value="1"/>
</dbReference>
<dbReference type="InterPro" id="IPR012338">
    <property type="entry name" value="Beta-lactam/transpept-like"/>
</dbReference>
<dbReference type="PANTHER" id="PTHR43283:SF7">
    <property type="entry name" value="BETA-LACTAMASE-RELATED DOMAIN-CONTAINING PROTEIN"/>
    <property type="match status" value="1"/>
</dbReference>
<evidence type="ECO:0000313" key="4">
    <source>
        <dbReference type="Proteomes" id="UP000029224"/>
    </source>
</evidence>
<feature type="domain" description="Beta-lactamase-related" evidence="2">
    <location>
        <begin position="123"/>
        <end position="430"/>
    </location>
</feature>
<keyword evidence="1" id="KW-0732">Signal</keyword>
<reference evidence="3 4" key="1">
    <citation type="submission" date="2014-09" db="EMBL/GenBank/DDBJ databases">
        <title>Vibrio maritimus JCM 19240. (C210) whole genome shotgun sequence.</title>
        <authorList>
            <person name="Sawabe T."/>
            <person name="Meirelles P."/>
            <person name="Nakanishi M."/>
            <person name="Sayaka M."/>
            <person name="Hattori M."/>
            <person name="Ohkuma M."/>
        </authorList>
    </citation>
    <scope>NUCLEOTIDE SEQUENCE [LARGE SCALE GENOMIC DNA]</scope>
    <source>
        <strain evidence="3 4">JCM 19240</strain>
    </source>
</reference>
<evidence type="ECO:0000259" key="2">
    <source>
        <dbReference type="Pfam" id="PF00144"/>
    </source>
</evidence>
<gene>
    <name evidence="3" type="ORF">JCM19240_4790</name>
</gene>
<sequence length="442" mass="48896">MKLKLTALVTSMLSASIFASEKPVNNPVEAALKVEGAQVVLPVETTKGAFSPEFVDAARTNFNNFHWQMGGDHALYYNAYMNEFMPTAVASPNQEYRSLKRNIHNELDSLLVKTNTRGEMTMKDYLADPQFRTQGFMLIHKGEVVYEAYPGMKPTDRHVWASSAKTTVGLIVAQLVDEGKIDSSKAITVYVPELTGTVWDKVSILDLLNHTTGLDNEEKLESILDPDSPVVRFFASITGSVRHSTGEVETWLDVAKDTNKLPGEKAGERFRYASINTMILTQMIENIEGATFTRVFEERVWSKTTARQPMMFNLSPDGKAIALGLVLSTLEDKARFGTLFTPSWQAVATEQIVSSDVLDIIRNNGNAESHVGSTKQASSIGAFNEMSTTQSYQFDFIYDDGAIAKSGNLGQMIYIDPGRDFVGVMFSTNPITPVMVKIKALH</sequence>
<evidence type="ECO:0000313" key="3">
    <source>
        <dbReference type="EMBL" id="GAL35855.1"/>
    </source>
</evidence>
<evidence type="ECO:0000256" key="1">
    <source>
        <dbReference type="SAM" id="SignalP"/>
    </source>
</evidence>
<comment type="caution">
    <text evidence="3">The sequence shown here is derived from an EMBL/GenBank/DDBJ whole genome shotgun (WGS) entry which is preliminary data.</text>
</comment>
<dbReference type="EMBL" id="BBMT01000008">
    <property type="protein sequence ID" value="GAL35855.1"/>
    <property type="molecule type" value="Genomic_DNA"/>
</dbReference>
<dbReference type="InterPro" id="IPR001466">
    <property type="entry name" value="Beta-lactam-related"/>
</dbReference>
<dbReference type="Proteomes" id="UP000029224">
    <property type="component" value="Unassembled WGS sequence"/>
</dbReference>